<evidence type="ECO:0000256" key="4">
    <source>
        <dbReference type="ARBA" id="ARBA00022840"/>
    </source>
</evidence>
<evidence type="ECO:0000256" key="3">
    <source>
        <dbReference type="ARBA" id="ARBA00022777"/>
    </source>
</evidence>
<organism evidence="8 9">
    <name type="scientific">Meripilus lineatus</name>
    <dbReference type="NCBI Taxonomy" id="2056292"/>
    <lineage>
        <taxon>Eukaryota</taxon>
        <taxon>Fungi</taxon>
        <taxon>Dikarya</taxon>
        <taxon>Basidiomycota</taxon>
        <taxon>Agaricomycotina</taxon>
        <taxon>Agaricomycetes</taxon>
        <taxon>Polyporales</taxon>
        <taxon>Meripilaceae</taxon>
        <taxon>Meripilus</taxon>
    </lineage>
</organism>
<dbReference type="EMBL" id="JANAWD010000211">
    <property type="protein sequence ID" value="KAJ3483865.1"/>
    <property type="molecule type" value="Genomic_DNA"/>
</dbReference>
<keyword evidence="1" id="KW-0808">Transferase</keyword>
<evidence type="ECO:0000256" key="1">
    <source>
        <dbReference type="ARBA" id="ARBA00022679"/>
    </source>
</evidence>
<dbReference type="Pfam" id="PF07714">
    <property type="entry name" value="PK_Tyr_Ser-Thr"/>
    <property type="match status" value="1"/>
</dbReference>
<dbReference type="AlphaFoldDB" id="A0AAD5V1R3"/>
<dbReference type="PANTHER" id="PTHR44329">
    <property type="entry name" value="SERINE/THREONINE-PROTEIN KINASE TNNI3K-RELATED"/>
    <property type="match status" value="1"/>
</dbReference>
<feature type="compositionally biased region" description="Low complexity" evidence="6">
    <location>
        <begin position="13"/>
        <end position="24"/>
    </location>
</feature>
<keyword evidence="3" id="KW-0418">Kinase</keyword>
<evidence type="ECO:0000256" key="5">
    <source>
        <dbReference type="PROSITE-ProRule" id="PRU10141"/>
    </source>
</evidence>
<name>A0AAD5V1R3_9APHY</name>
<dbReference type="InterPro" id="IPR017441">
    <property type="entry name" value="Protein_kinase_ATP_BS"/>
</dbReference>
<dbReference type="PROSITE" id="PS50011">
    <property type="entry name" value="PROTEIN_KINASE_DOM"/>
    <property type="match status" value="1"/>
</dbReference>
<sequence length="522" mass="58475">MGQVWTYCVRRSSSSIGGIPGASSDHTSHPDDGPPLASDLEEVSLGMSGLQGRQAPSQDDASISTLFTQHPTSTDTPMSMRPRHQDPLGMILHESCNIPKVTHFPSQVGQQRRWFQPIFFWRGAKKQDQNRSLVVEVKARVKIIQQLKLRRSSEDVTAIVMGAFATGDHVKLNCLRGDQAQSALDLLQELLCNEYQSCREISDPIWKESRWLLQRRIQKLSCEALLLPSQVYVTGVKITTKRTLGHGGYADVYPGACEGSNVAVKHLRAFNSLAPSHAETLKREFYREAVLWFNLRHKHVLAFKGISEEPEGLPGLSMILQWAKNQDLRRYLDILVRNGLEGPLYVTKVNAWLHAVALGLEYLHCNGVVHGDLRGANVLIDAEETVLLADFGLSIIADVGMSYTYPSSGKSVAWAAPELLDSHSGTARPSFKSDIYSFGCTCVELYLNGPLFREPELREYQIICQVLKGKRPKRPRIEGRQVTNELWAVIKACWKQDPLKRPDASEAVRLFFKATRTLHPDL</sequence>
<dbReference type="SUPFAM" id="SSF56112">
    <property type="entry name" value="Protein kinase-like (PK-like)"/>
    <property type="match status" value="1"/>
</dbReference>
<reference evidence="8" key="1">
    <citation type="submission" date="2022-07" db="EMBL/GenBank/DDBJ databases">
        <title>Genome Sequence of Physisporinus lineatus.</title>
        <authorList>
            <person name="Buettner E."/>
        </authorList>
    </citation>
    <scope>NUCLEOTIDE SEQUENCE</scope>
    <source>
        <strain evidence="8">VT162</strain>
    </source>
</reference>
<dbReference type="PROSITE" id="PS00109">
    <property type="entry name" value="PROTEIN_KINASE_TYR"/>
    <property type="match status" value="1"/>
</dbReference>
<evidence type="ECO:0000313" key="9">
    <source>
        <dbReference type="Proteomes" id="UP001212997"/>
    </source>
</evidence>
<protein>
    <recommendedName>
        <fullName evidence="7">Protein kinase domain-containing protein</fullName>
    </recommendedName>
</protein>
<dbReference type="InterPro" id="IPR000719">
    <property type="entry name" value="Prot_kinase_dom"/>
</dbReference>
<dbReference type="InterPro" id="IPR051681">
    <property type="entry name" value="Ser/Thr_Kinases-Pseudokinases"/>
</dbReference>
<comment type="caution">
    <text evidence="8">The sequence shown here is derived from an EMBL/GenBank/DDBJ whole genome shotgun (WGS) entry which is preliminary data.</text>
</comment>
<evidence type="ECO:0000256" key="2">
    <source>
        <dbReference type="ARBA" id="ARBA00022741"/>
    </source>
</evidence>
<dbReference type="InterPro" id="IPR001245">
    <property type="entry name" value="Ser-Thr/Tyr_kinase_cat_dom"/>
</dbReference>
<feature type="region of interest" description="Disordered" evidence="6">
    <location>
        <begin position="13"/>
        <end position="39"/>
    </location>
</feature>
<evidence type="ECO:0000313" key="8">
    <source>
        <dbReference type="EMBL" id="KAJ3483865.1"/>
    </source>
</evidence>
<dbReference type="InterPro" id="IPR008266">
    <property type="entry name" value="Tyr_kinase_AS"/>
</dbReference>
<feature type="domain" description="Protein kinase" evidence="7">
    <location>
        <begin position="238"/>
        <end position="522"/>
    </location>
</feature>
<dbReference type="GO" id="GO:0005524">
    <property type="term" value="F:ATP binding"/>
    <property type="evidence" value="ECO:0007669"/>
    <property type="project" value="UniProtKB-UniRule"/>
</dbReference>
<proteinExistence type="predicted"/>
<feature type="binding site" evidence="5">
    <location>
        <position position="265"/>
    </location>
    <ligand>
        <name>ATP</name>
        <dbReference type="ChEBI" id="CHEBI:30616"/>
    </ligand>
</feature>
<keyword evidence="4 5" id="KW-0067">ATP-binding</keyword>
<dbReference type="Proteomes" id="UP001212997">
    <property type="component" value="Unassembled WGS sequence"/>
</dbReference>
<evidence type="ECO:0000256" key="6">
    <source>
        <dbReference type="SAM" id="MobiDB-lite"/>
    </source>
</evidence>
<dbReference type="PANTHER" id="PTHR44329:SF288">
    <property type="entry name" value="MITOGEN-ACTIVATED PROTEIN KINASE KINASE KINASE 20"/>
    <property type="match status" value="1"/>
</dbReference>
<keyword evidence="9" id="KW-1185">Reference proteome</keyword>
<evidence type="ECO:0000259" key="7">
    <source>
        <dbReference type="PROSITE" id="PS50011"/>
    </source>
</evidence>
<keyword evidence="2 5" id="KW-0547">Nucleotide-binding</keyword>
<accession>A0AAD5V1R3</accession>
<dbReference type="InterPro" id="IPR011009">
    <property type="entry name" value="Kinase-like_dom_sf"/>
</dbReference>
<dbReference type="GO" id="GO:0004674">
    <property type="term" value="F:protein serine/threonine kinase activity"/>
    <property type="evidence" value="ECO:0007669"/>
    <property type="project" value="TreeGrafter"/>
</dbReference>
<dbReference type="PROSITE" id="PS00107">
    <property type="entry name" value="PROTEIN_KINASE_ATP"/>
    <property type="match status" value="1"/>
</dbReference>
<gene>
    <name evidence="8" type="ORF">NLI96_g6020</name>
</gene>
<dbReference type="Gene3D" id="1.10.510.10">
    <property type="entry name" value="Transferase(Phosphotransferase) domain 1"/>
    <property type="match status" value="1"/>
</dbReference>